<evidence type="ECO:0000313" key="1">
    <source>
        <dbReference type="EMBL" id="SVD98353.1"/>
    </source>
</evidence>
<organism evidence="1">
    <name type="scientific">marine metagenome</name>
    <dbReference type="NCBI Taxonomy" id="408172"/>
    <lineage>
        <taxon>unclassified sequences</taxon>
        <taxon>metagenomes</taxon>
        <taxon>ecological metagenomes</taxon>
    </lineage>
</organism>
<feature type="non-terminal residue" evidence="1">
    <location>
        <position position="23"/>
    </location>
</feature>
<proteinExistence type="predicted"/>
<gene>
    <name evidence="1" type="ORF">METZ01_LOCUS451207</name>
</gene>
<dbReference type="AlphaFoldDB" id="A0A382ZSG4"/>
<name>A0A382ZSG4_9ZZZZ</name>
<dbReference type="EMBL" id="UINC01186229">
    <property type="protein sequence ID" value="SVD98353.1"/>
    <property type="molecule type" value="Genomic_DNA"/>
</dbReference>
<reference evidence="1" key="1">
    <citation type="submission" date="2018-05" db="EMBL/GenBank/DDBJ databases">
        <authorList>
            <person name="Lanie J.A."/>
            <person name="Ng W.-L."/>
            <person name="Kazmierczak K.M."/>
            <person name="Andrzejewski T.M."/>
            <person name="Davidsen T.M."/>
            <person name="Wayne K.J."/>
            <person name="Tettelin H."/>
            <person name="Glass J.I."/>
            <person name="Rusch D."/>
            <person name="Podicherti R."/>
            <person name="Tsui H.-C.T."/>
            <person name="Winkler M.E."/>
        </authorList>
    </citation>
    <scope>NUCLEOTIDE SEQUENCE</scope>
</reference>
<protein>
    <submittedName>
        <fullName evidence="1">Uncharacterized protein</fullName>
    </submittedName>
</protein>
<sequence>MVGAVLVQNTRWLNVERALTRMR</sequence>
<accession>A0A382ZSG4</accession>